<keyword evidence="3" id="KW-0804">Transcription</keyword>
<evidence type="ECO:0000259" key="5">
    <source>
        <dbReference type="PROSITE" id="PS50937"/>
    </source>
</evidence>
<dbReference type="Gene3D" id="1.10.1660.10">
    <property type="match status" value="1"/>
</dbReference>
<keyword evidence="2" id="KW-0238">DNA-binding</keyword>
<keyword evidence="1" id="KW-0805">Transcription regulation</keyword>
<evidence type="ECO:0000256" key="2">
    <source>
        <dbReference type="ARBA" id="ARBA00023125"/>
    </source>
</evidence>
<protein>
    <submittedName>
        <fullName evidence="6">MerR family transcriptional regulator</fullName>
    </submittedName>
</protein>
<feature type="domain" description="HTH merR-type" evidence="5">
    <location>
        <begin position="1"/>
        <end position="69"/>
    </location>
</feature>
<dbReference type="SMART" id="SM00422">
    <property type="entry name" value="HTH_MERR"/>
    <property type="match status" value="1"/>
</dbReference>
<dbReference type="GO" id="GO:0003700">
    <property type="term" value="F:DNA-binding transcription factor activity"/>
    <property type="evidence" value="ECO:0007669"/>
    <property type="project" value="InterPro"/>
</dbReference>
<evidence type="ECO:0000256" key="4">
    <source>
        <dbReference type="SAM" id="Coils"/>
    </source>
</evidence>
<organism evidence="6 7">
    <name type="scientific">Cupriavidus necator</name>
    <name type="common">Alcaligenes eutrophus</name>
    <name type="synonym">Ralstonia eutropha</name>
    <dbReference type="NCBI Taxonomy" id="106590"/>
    <lineage>
        <taxon>Bacteria</taxon>
        <taxon>Pseudomonadati</taxon>
        <taxon>Pseudomonadota</taxon>
        <taxon>Betaproteobacteria</taxon>
        <taxon>Burkholderiales</taxon>
        <taxon>Burkholderiaceae</taxon>
        <taxon>Cupriavidus</taxon>
    </lineage>
</organism>
<dbReference type="InterPro" id="IPR009061">
    <property type="entry name" value="DNA-bd_dom_put_sf"/>
</dbReference>
<dbReference type="RefSeq" id="WP_114130898.1">
    <property type="nucleotide sequence ID" value="NZ_CAXUOZ020000002.1"/>
</dbReference>
<evidence type="ECO:0000313" key="7">
    <source>
        <dbReference type="Proteomes" id="UP000253501"/>
    </source>
</evidence>
<dbReference type="PRINTS" id="PR00040">
    <property type="entry name" value="HTHMERR"/>
</dbReference>
<dbReference type="Pfam" id="PF13411">
    <property type="entry name" value="MerR_1"/>
    <property type="match status" value="1"/>
</dbReference>
<dbReference type="EMBL" id="QDHA01000008">
    <property type="protein sequence ID" value="RCJ09876.1"/>
    <property type="molecule type" value="Genomic_DNA"/>
</dbReference>
<evidence type="ECO:0000256" key="3">
    <source>
        <dbReference type="ARBA" id="ARBA00023163"/>
    </source>
</evidence>
<name>A0A367PS55_CUPNE</name>
<dbReference type="AlphaFoldDB" id="A0A367PS55"/>
<keyword evidence="4" id="KW-0175">Coiled coil</keyword>
<dbReference type="PROSITE" id="PS50937">
    <property type="entry name" value="HTH_MERR_2"/>
    <property type="match status" value="1"/>
</dbReference>
<reference evidence="6 7" key="1">
    <citation type="submission" date="2018-04" db="EMBL/GenBank/DDBJ databases">
        <title>Cupriavidus necator CR12 genome sequencing and assembly.</title>
        <authorList>
            <person name="Ben Fekih I."/>
            <person name="Mazhar H.S."/>
            <person name="Bello S.K."/>
            <person name="Rensing C."/>
        </authorList>
    </citation>
    <scope>NUCLEOTIDE SEQUENCE [LARGE SCALE GENOMIC DNA]</scope>
    <source>
        <strain evidence="6 7">CR12</strain>
    </source>
</reference>
<evidence type="ECO:0000256" key="1">
    <source>
        <dbReference type="ARBA" id="ARBA00023015"/>
    </source>
</evidence>
<sequence>MRIGELARLSGLTASRIRFYEAAGLILAVERQANGYRDYPPEAVWILEIIASAQSAGFSLDQIRHLLPLGSGNWQHDELLDALKRKVAEIEDMQKRLKQNKTHLLAAIRNIENRPADMPCSDRTKWVLDRLREEGAVVPVRGKTRRPAAS</sequence>
<feature type="coiled-coil region" evidence="4">
    <location>
        <begin position="76"/>
        <end position="114"/>
    </location>
</feature>
<dbReference type="InterPro" id="IPR000551">
    <property type="entry name" value="MerR-type_HTH_dom"/>
</dbReference>
<proteinExistence type="predicted"/>
<dbReference type="PROSITE" id="PS00552">
    <property type="entry name" value="HTH_MERR_1"/>
    <property type="match status" value="1"/>
</dbReference>
<dbReference type="GO" id="GO:0003677">
    <property type="term" value="F:DNA binding"/>
    <property type="evidence" value="ECO:0007669"/>
    <property type="project" value="UniProtKB-KW"/>
</dbReference>
<dbReference type="PANTHER" id="PTHR30204:SF94">
    <property type="entry name" value="HEAVY METAL-DEPENDENT TRANSCRIPTIONAL REGULATOR HI_0293-RELATED"/>
    <property type="match status" value="1"/>
</dbReference>
<dbReference type="InterPro" id="IPR047057">
    <property type="entry name" value="MerR_fam"/>
</dbReference>
<comment type="caution">
    <text evidence="6">The sequence shown here is derived from an EMBL/GenBank/DDBJ whole genome shotgun (WGS) entry which is preliminary data.</text>
</comment>
<dbReference type="PANTHER" id="PTHR30204">
    <property type="entry name" value="REDOX-CYCLING DRUG-SENSING TRANSCRIPTIONAL ACTIVATOR SOXR"/>
    <property type="match status" value="1"/>
</dbReference>
<accession>A0A367PS55</accession>
<dbReference type="Proteomes" id="UP000253501">
    <property type="component" value="Unassembled WGS sequence"/>
</dbReference>
<dbReference type="SUPFAM" id="SSF46955">
    <property type="entry name" value="Putative DNA-binding domain"/>
    <property type="match status" value="1"/>
</dbReference>
<evidence type="ECO:0000313" key="6">
    <source>
        <dbReference type="EMBL" id="RCJ09876.1"/>
    </source>
</evidence>
<gene>
    <name evidence="6" type="ORF">DDK22_04480</name>
</gene>